<feature type="compositionally biased region" description="Polar residues" evidence="1">
    <location>
        <begin position="123"/>
        <end position="134"/>
    </location>
</feature>
<accession>A0AAD2FM32</accession>
<dbReference type="Proteomes" id="UP001295423">
    <property type="component" value="Unassembled WGS sequence"/>
</dbReference>
<feature type="region of interest" description="Disordered" evidence="1">
    <location>
        <begin position="1"/>
        <end position="72"/>
    </location>
</feature>
<evidence type="ECO:0000256" key="1">
    <source>
        <dbReference type="SAM" id="MobiDB-lite"/>
    </source>
</evidence>
<feature type="region of interest" description="Disordered" evidence="1">
    <location>
        <begin position="351"/>
        <end position="598"/>
    </location>
</feature>
<feature type="compositionally biased region" description="Basic residues" evidence="1">
    <location>
        <begin position="56"/>
        <end position="65"/>
    </location>
</feature>
<gene>
    <name evidence="2" type="ORF">CYCCA115_LOCUS8823</name>
</gene>
<feature type="compositionally biased region" description="Basic and acidic residues" evidence="1">
    <location>
        <begin position="267"/>
        <end position="276"/>
    </location>
</feature>
<name>A0AAD2FM32_9STRA</name>
<protein>
    <submittedName>
        <fullName evidence="2">Uncharacterized protein</fullName>
    </submittedName>
</protein>
<feature type="region of interest" description="Disordered" evidence="1">
    <location>
        <begin position="160"/>
        <end position="241"/>
    </location>
</feature>
<dbReference type="EMBL" id="CAKOGP040001224">
    <property type="protein sequence ID" value="CAJ1944309.1"/>
    <property type="molecule type" value="Genomic_DNA"/>
</dbReference>
<keyword evidence="3" id="KW-1185">Reference proteome</keyword>
<feature type="compositionally biased region" description="Polar residues" evidence="1">
    <location>
        <begin position="1"/>
        <end position="11"/>
    </location>
</feature>
<proteinExistence type="predicted"/>
<organism evidence="2 3">
    <name type="scientific">Cylindrotheca closterium</name>
    <dbReference type="NCBI Taxonomy" id="2856"/>
    <lineage>
        <taxon>Eukaryota</taxon>
        <taxon>Sar</taxon>
        <taxon>Stramenopiles</taxon>
        <taxon>Ochrophyta</taxon>
        <taxon>Bacillariophyta</taxon>
        <taxon>Bacillariophyceae</taxon>
        <taxon>Bacillariophycidae</taxon>
        <taxon>Bacillariales</taxon>
        <taxon>Bacillariaceae</taxon>
        <taxon>Cylindrotheca</taxon>
    </lineage>
</organism>
<feature type="compositionally biased region" description="Acidic residues" evidence="1">
    <location>
        <begin position="17"/>
        <end position="46"/>
    </location>
</feature>
<evidence type="ECO:0000313" key="3">
    <source>
        <dbReference type="Proteomes" id="UP001295423"/>
    </source>
</evidence>
<comment type="caution">
    <text evidence="2">The sequence shown here is derived from an EMBL/GenBank/DDBJ whole genome shotgun (WGS) entry which is preliminary data.</text>
</comment>
<feature type="compositionally biased region" description="Low complexity" evidence="1">
    <location>
        <begin position="493"/>
        <end position="508"/>
    </location>
</feature>
<evidence type="ECO:0000313" key="2">
    <source>
        <dbReference type="EMBL" id="CAJ1944309.1"/>
    </source>
</evidence>
<reference evidence="2" key="1">
    <citation type="submission" date="2023-08" db="EMBL/GenBank/DDBJ databases">
        <authorList>
            <person name="Audoor S."/>
            <person name="Bilcke G."/>
        </authorList>
    </citation>
    <scope>NUCLEOTIDE SEQUENCE</scope>
</reference>
<feature type="region of interest" description="Disordered" evidence="1">
    <location>
        <begin position="619"/>
        <end position="654"/>
    </location>
</feature>
<feature type="region of interest" description="Disordered" evidence="1">
    <location>
        <begin position="114"/>
        <end position="141"/>
    </location>
</feature>
<feature type="compositionally biased region" description="Acidic residues" evidence="1">
    <location>
        <begin position="387"/>
        <end position="396"/>
    </location>
</feature>
<feature type="region of interest" description="Disordered" evidence="1">
    <location>
        <begin position="254"/>
        <end position="283"/>
    </location>
</feature>
<feature type="compositionally biased region" description="Basic residues" evidence="1">
    <location>
        <begin position="511"/>
        <end position="529"/>
    </location>
</feature>
<feature type="compositionally biased region" description="Basic and acidic residues" evidence="1">
    <location>
        <begin position="420"/>
        <end position="480"/>
    </location>
</feature>
<sequence length="654" mass="71276">MSTDVAGQTVVSKVEDETVQTEEQTMPEEEPYLADAGDVADNDDSTVDSKEQERRERRRAKIRERKLRELEEEIGKDDDTYFSASNGTNKKEDGYVTKAIDRFVDLLNPVEKEFDEEDGTMVSEATENTIPTISKETKPSMMQQLDKHVLTRFGCSSNPAYIPEDEAVETPLESAEAESVEEEKVPDGDQSAFGPNSILRVEDHGEDPGDPGDPDIQLTSLDEETSSDGSADQPQGARSFFCGAVPMQGAVALKGEKGDSNVMSEIAEEKDIDPEQSKGIIYSPSQLDEIPFDQQPKAADSGADATTDQSALGGAKKAFGTLTENMGPMFASISQTVRTKVFLEGDVVQTTEKASAPKAAESTLVEGETIFEEAAMEGHEVPANDNEPSEQGEEVPAEGPKTNDDEPSEQGEEVPAGPESFERMESEMPFDEAAKSETGHDSDAEAEKEENPEVEEEKTPKAEEAPKKEEPEEAPKEEVKAPAPVTEAPIKPATKSSSTKSKAAATTKQPKDKKKKKSLLGRIFKKKSKKNEAPKESILMDDEKKNVSPSEKLIIPKEPAKKVARPVVPEDPTITNQAKRESWKNAKRQASAKKELDAAIPMSDFSDFDLIATSSKRNDDWDKLANPITPHRPTTKSASSPSGVADFSDQMAEL</sequence>
<dbReference type="AlphaFoldDB" id="A0AAD2FM32"/>